<dbReference type="CDD" id="cd04243">
    <property type="entry name" value="AAK_AK-HSDH-like"/>
    <property type="match status" value="1"/>
</dbReference>
<evidence type="ECO:0000256" key="1">
    <source>
        <dbReference type="ARBA" id="ARBA00004766"/>
    </source>
</evidence>
<keyword evidence="14" id="KW-1185">Reference proteome</keyword>
<evidence type="ECO:0000256" key="4">
    <source>
        <dbReference type="ARBA" id="ARBA00022741"/>
    </source>
</evidence>
<dbReference type="OrthoDB" id="9799110at2"/>
<dbReference type="GO" id="GO:0009089">
    <property type="term" value="P:lysine biosynthetic process via diaminopimelate"/>
    <property type="evidence" value="ECO:0007669"/>
    <property type="project" value="UniProtKB-UniPathway"/>
</dbReference>
<evidence type="ECO:0000256" key="7">
    <source>
        <dbReference type="ARBA" id="ARBA00047872"/>
    </source>
</evidence>
<feature type="domain" description="Aspartate/glutamate/uridylate kinase" evidence="11">
    <location>
        <begin position="2"/>
        <end position="276"/>
    </location>
</feature>
<dbReference type="InterPro" id="IPR042199">
    <property type="entry name" value="AsparK_Bifunc_asparK/hSer_DH"/>
</dbReference>
<keyword evidence="5 9" id="KW-0418">Kinase</keyword>
<dbReference type="SUPFAM" id="SSF55021">
    <property type="entry name" value="ACT-like"/>
    <property type="match status" value="2"/>
</dbReference>
<comment type="similarity">
    <text evidence="2 9">Belongs to the aspartokinase family.</text>
</comment>
<dbReference type="GO" id="GO:0005829">
    <property type="term" value="C:cytosol"/>
    <property type="evidence" value="ECO:0007669"/>
    <property type="project" value="TreeGrafter"/>
</dbReference>
<feature type="binding site" evidence="8">
    <location>
        <begin position="219"/>
        <end position="220"/>
    </location>
    <ligand>
        <name>ATP</name>
        <dbReference type="ChEBI" id="CHEBI:30616"/>
    </ligand>
</feature>
<dbReference type="InterPro" id="IPR005260">
    <property type="entry name" value="Asp_kin_monofn"/>
</dbReference>
<dbReference type="InterPro" id="IPR036393">
    <property type="entry name" value="AceGlu_kinase-like_sf"/>
</dbReference>
<keyword evidence="3 9" id="KW-0808">Transferase</keyword>
<reference evidence="13 14" key="1">
    <citation type="submission" date="2019-07" db="EMBL/GenBank/DDBJ databases">
        <title>Gramella aestuarii sp. nov., isolated from a tidal flat, and emended description of Gramella echinicola.</title>
        <authorList>
            <person name="Liu L."/>
        </authorList>
    </citation>
    <scope>NUCLEOTIDE SEQUENCE [LARGE SCALE GENOMIC DNA]</scope>
    <source>
        <strain evidence="13 14">BS12</strain>
    </source>
</reference>
<feature type="binding site" evidence="8">
    <location>
        <position position="42"/>
    </location>
    <ligand>
        <name>substrate</name>
    </ligand>
</feature>
<evidence type="ECO:0000313" key="14">
    <source>
        <dbReference type="Proteomes" id="UP000460416"/>
    </source>
</evidence>
<keyword evidence="10" id="KW-0028">Amino-acid biosynthesis</keyword>
<accession>A0A7K1LQ53</accession>
<evidence type="ECO:0000259" key="11">
    <source>
        <dbReference type="Pfam" id="PF00696"/>
    </source>
</evidence>
<keyword evidence="6 8" id="KW-0067">ATP-binding</keyword>
<evidence type="ECO:0000313" key="13">
    <source>
        <dbReference type="EMBL" id="MUP42761.1"/>
    </source>
</evidence>
<dbReference type="InterPro" id="IPR001048">
    <property type="entry name" value="Asp/Glu/Uridylate_kinase"/>
</dbReference>
<dbReference type="NCBIfam" id="TIGR00657">
    <property type="entry name" value="asp_kinases"/>
    <property type="match status" value="1"/>
</dbReference>
<dbReference type="Proteomes" id="UP000460416">
    <property type="component" value="Unassembled WGS sequence"/>
</dbReference>
<proteinExistence type="inferred from homology"/>
<dbReference type="GO" id="GO:0009090">
    <property type="term" value="P:homoserine biosynthetic process"/>
    <property type="evidence" value="ECO:0007669"/>
    <property type="project" value="TreeGrafter"/>
</dbReference>
<dbReference type="InterPro" id="IPR001341">
    <property type="entry name" value="Asp_kinase"/>
</dbReference>
<comment type="pathway">
    <text evidence="10">Amino-acid biosynthesis; L-methionine biosynthesis via de novo pathway; L-homoserine from L-aspartate: step 1/3.</text>
</comment>
<evidence type="ECO:0000259" key="12">
    <source>
        <dbReference type="Pfam" id="PF22468"/>
    </source>
</evidence>
<comment type="catalytic activity">
    <reaction evidence="7 9">
        <text>L-aspartate + ATP = 4-phospho-L-aspartate + ADP</text>
        <dbReference type="Rhea" id="RHEA:23776"/>
        <dbReference type="ChEBI" id="CHEBI:29991"/>
        <dbReference type="ChEBI" id="CHEBI:30616"/>
        <dbReference type="ChEBI" id="CHEBI:57535"/>
        <dbReference type="ChEBI" id="CHEBI:456216"/>
        <dbReference type="EC" id="2.7.2.4"/>
    </reaction>
</comment>
<evidence type="ECO:0000256" key="6">
    <source>
        <dbReference type="ARBA" id="ARBA00022840"/>
    </source>
</evidence>
<dbReference type="EC" id="2.7.2.4" evidence="9"/>
<dbReference type="GO" id="GO:0004072">
    <property type="term" value="F:aspartate kinase activity"/>
    <property type="evidence" value="ECO:0007669"/>
    <property type="project" value="UniProtKB-EC"/>
</dbReference>
<gene>
    <name evidence="13" type="ORF">FLP08_09255</name>
</gene>
<sequence>MKVLKFGGTSVGSAASIRNVKNIVLNQPGDKLLVLSAMSGVTNFLVEISSLSQKKEYASIEERIQGLRDKHFLLIDELIPEENLNLSVKSHIEDLLTGLQDTANSAWSKETDAKIITTGESLLTYIFSSFMAFEGIANSLLDAKKFMHISNLENPDTSHIGELLNDELKASQQTEILVTQGFVRRDAEGKINTLKRGGSDYTATILGAAIRASEIQIWTDISGLHNNDPRYVEGTQPVADLSFEEAAELAYFGAKILHPQTISPVIGKNIPVYLKNTFTPEAKGTCIGSKASSKGLKAISAKDEITAIKIKSNRMLMAHGFLKKIFEIFDKYETAIDMITTSEIAISLTIDDCSNLDQIMEELQNYGEISVDSNHSIICVVGEGLIEDRGTSRLFEILQDVPIRMISYGGSNNNISLLVNTSNKIEVLRKLNEKLFLNQVTNPVL</sequence>
<feature type="binding site" evidence="8">
    <location>
        <begin position="5"/>
        <end position="8"/>
    </location>
    <ligand>
        <name>ATP</name>
        <dbReference type="ChEBI" id="CHEBI:30616"/>
    </ligand>
</feature>
<dbReference type="InterPro" id="IPR054352">
    <property type="entry name" value="ACT_Aspartokinase"/>
</dbReference>
<dbReference type="AlphaFoldDB" id="A0A7K1LQ53"/>
<comment type="caution">
    <text evidence="13">The sequence shown here is derived from an EMBL/GenBank/DDBJ whole genome shotgun (WGS) entry which is preliminary data.</text>
</comment>
<feature type="binding site" evidence="8">
    <location>
        <position position="230"/>
    </location>
    <ligand>
        <name>ATP</name>
        <dbReference type="ChEBI" id="CHEBI:30616"/>
    </ligand>
</feature>
<name>A0A7K1LQ53_9FLAO</name>
<feature type="domain" description="Aspartokinase ACT" evidence="12">
    <location>
        <begin position="378"/>
        <end position="434"/>
    </location>
</feature>
<dbReference type="PANTHER" id="PTHR21499">
    <property type="entry name" value="ASPARTATE KINASE"/>
    <property type="match status" value="1"/>
</dbReference>
<dbReference type="Pfam" id="PF00696">
    <property type="entry name" value="AA_kinase"/>
    <property type="match status" value="1"/>
</dbReference>
<dbReference type="InterPro" id="IPR045865">
    <property type="entry name" value="ACT-like_dom_sf"/>
</dbReference>
<dbReference type="SUPFAM" id="SSF53633">
    <property type="entry name" value="Carbamate kinase-like"/>
    <property type="match status" value="1"/>
</dbReference>
<dbReference type="GO" id="GO:0005524">
    <property type="term" value="F:ATP binding"/>
    <property type="evidence" value="ECO:0007669"/>
    <property type="project" value="UniProtKB-KW"/>
</dbReference>
<evidence type="ECO:0000256" key="9">
    <source>
        <dbReference type="RuleBase" id="RU003448"/>
    </source>
</evidence>
<dbReference type="PIRSF" id="PIRSF000726">
    <property type="entry name" value="Asp_kin"/>
    <property type="match status" value="1"/>
</dbReference>
<dbReference type="Gene3D" id="3.30.70.260">
    <property type="match status" value="2"/>
</dbReference>
<comment type="pathway">
    <text evidence="10">Amino-acid biosynthesis; L-threonine biosynthesis; L-threonine from L-aspartate: step 1/5.</text>
</comment>
<feature type="binding site" evidence="8">
    <location>
        <position position="120"/>
    </location>
    <ligand>
        <name>substrate</name>
    </ligand>
</feature>
<dbReference type="RefSeq" id="WP_156276226.1">
    <property type="nucleotide sequence ID" value="NZ_BAABGI010000003.1"/>
</dbReference>
<evidence type="ECO:0000256" key="3">
    <source>
        <dbReference type="ARBA" id="ARBA00022679"/>
    </source>
</evidence>
<dbReference type="UniPathway" id="UPA00034">
    <property type="reaction ID" value="UER00015"/>
</dbReference>
<keyword evidence="4 8" id="KW-0547">Nucleotide-binding</keyword>
<comment type="pathway">
    <text evidence="1 10">Amino-acid biosynthesis; L-lysine biosynthesis via DAP pathway; (S)-tetrahydrodipicolinate from L-aspartate: step 1/4.</text>
</comment>
<dbReference type="PANTHER" id="PTHR21499:SF59">
    <property type="entry name" value="ASPARTOKINASE"/>
    <property type="match status" value="1"/>
</dbReference>
<dbReference type="InterPro" id="IPR018042">
    <property type="entry name" value="Aspartate_kinase_CS"/>
</dbReference>
<dbReference type="Pfam" id="PF22468">
    <property type="entry name" value="ACT_9"/>
    <property type="match status" value="1"/>
</dbReference>
<protein>
    <recommendedName>
        <fullName evidence="9">Aspartokinase</fullName>
        <ecNumber evidence="9">2.7.2.4</ecNumber>
    </recommendedName>
</protein>
<evidence type="ECO:0000256" key="5">
    <source>
        <dbReference type="ARBA" id="ARBA00022777"/>
    </source>
</evidence>
<dbReference type="UniPathway" id="UPA00050">
    <property type="reaction ID" value="UER00461"/>
</dbReference>
<dbReference type="GO" id="GO:0009088">
    <property type="term" value="P:threonine biosynthetic process"/>
    <property type="evidence" value="ECO:0007669"/>
    <property type="project" value="UniProtKB-UniPathway"/>
</dbReference>
<organism evidence="13 14">
    <name type="scientific">Christiangramia aestuarii</name>
    <dbReference type="NCBI Taxonomy" id="1028746"/>
    <lineage>
        <taxon>Bacteria</taxon>
        <taxon>Pseudomonadati</taxon>
        <taxon>Bacteroidota</taxon>
        <taxon>Flavobacteriia</taxon>
        <taxon>Flavobacteriales</taxon>
        <taxon>Flavobacteriaceae</taxon>
        <taxon>Christiangramia</taxon>
    </lineage>
</organism>
<dbReference type="PROSITE" id="PS00324">
    <property type="entry name" value="ASPARTOKINASE"/>
    <property type="match status" value="1"/>
</dbReference>
<dbReference type="Gene3D" id="3.40.1160.10">
    <property type="entry name" value="Acetylglutamate kinase-like"/>
    <property type="match status" value="1"/>
</dbReference>
<dbReference type="Gene3D" id="1.20.120.1320">
    <property type="entry name" value="Aspartokinase, catalytic domain"/>
    <property type="match status" value="1"/>
</dbReference>
<dbReference type="UniPathway" id="UPA00051">
    <property type="reaction ID" value="UER00462"/>
</dbReference>
<evidence type="ECO:0000256" key="8">
    <source>
        <dbReference type="PIRSR" id="PIRSR000726-1"/>
    </source>
</evidence>
<evidence type="ECO:0000256" key="10">
    <source>
        <dbReference type="RuleBase" id="RU004249"/>
    </source>
</evidence>
<evidence type="ECO:0000256" key="2">
    <source>
        <dbReference type="ARBA" id="ARBA00010122"/>
    </source>
</evidence>
<dbReference type="EMBL" id="VJVW01000003">
    <property type="protein sequence ID" value="MUP42761.1"/>
    <property type="molecule type" value="Genomic_DNA"/>
</dbReference>